<sequence length="227" mass="25656">MEPKQIIFRDKADTVTLPNTSAQLNVRFQLLQRKFIHNNKLKHHQRIPAIYEYVDEYAKSLSNYVVCQKGCSHCCRIDVSVTRLEAEHIYRKSRSELILDHTGTTRTTGHLGTACTFLESDGSCGIYELRPLACRTFFTLDDPKYCETNEPHQTIGGTSAPNDLSHFGQLRTWLNKWSQDGGYAPRDIRDWFPPQNQAAASSGAAAAQVAGKPSLWAKLRAQLFPKD</sequence>
<name>A0A1X7LQ33_9BURK</name>
<evidence type="ECO:0000313" key="2">
    <source>
        <dbReference type="Proteomes" id="UP000193228"/>
    </source>
</evidence>
<accession>A0A1X7LQ33</accession>
<protein>
    <submittedName>
        <fullName evidence="1">Putative zinc-or iron-chelating domain-containing protein</fullName>
    </submittedName>
</protein>
<proteinExistence type="predicted"/>
<dbReference type="InterPro" id="IPR005358">
    <property type="entry name" value="Puta_zinc/iron-chelating_dom"/>
</dbReference>
<dbReference type="Pfam" id="PF03692">
    <property type="entry name" value="CxxCxxCC"/>
    <property type="match status" value="1"/>
</dbReference>
<dbReference type="STRING" id="1515439.SAMN06265784_1084"/>
<dbReference type="Proteomes" id="UP000193228">
    <property type="component" value="Unassembled WGS sequence"/>
</dbReference>
<keyword evidence="2" id="KW-1185">Reference proteome</keyword>
<dbReference type="RefSeq" id="WP_085487169.1">
    <property type="nucleotide sequence ID" value="NZ_FXAT01000008.1"/>
</dbReference>
<gene>
    <name evidence="1" type="ORF">SAMN06265784_1084</name>
</gene>
<evidence type="ECO:0000313" key="1">
    <source>
        <dbReference type="EMBL" id="SMG56026.1"/>
    </source>
</evidence>
<reference evidence="2" key="1">
    <citation type="submission" date="2017-04" db="EMBL/GenBank/DDBJ databases">
        <authorList>
            <person name="Varghese N."/>
            <person name="Submissions S."/>
        </authorList>
    </citation>
    <scope>NUCLEOTIDE SEQUENCE [LARGE SCALE GENOMIC DNA]</scope>
    <source>
        <strain evidence="2">LMG 29540</strain>
    </source>
</reference>
<organism evidence="1 2">
    <name type="scientific">Paraburkholderia susongensis</name>
    <dbReference type="NCBI Taxonomy" id="1515439"/>
    <lineage>
        <taxon>Bacteria</taxon>
        <taxon>Pseudomonadati</taxon>
        <taxon>Pseudomonadota</taxon>
        <taxon>Betaproteobacteria</taxon>
        <taxon>Burkholderiales</taxon>
        <taxon>Burkholderiaceae</taxon>
        <taxon>Paraburkholderia</taxon>
    </lineage>
</organism>
<dbReference type="OrthoDB" id="9779822at2"/>
<dbReference type="AlphaFoldDB" id="A0A1X7LQ33"/>
<dbReference type="EMBL" id="FXAT01000008">
    <property type="protein sequence ID" value="SMG56026.1"/>
    <property type="molecule type" value="Genomic_DNA"/>
</dbReference>